<evidence type="ECO:0000313" key="2">
    <source>
        <dbReference type="EMBL" id="PAV24201.1"/>
    </source>
</evidence>
<keyword evidence="1" id="KW-1133">Transmembrane helix</keyword>
<keyword evidence="3" id="KW-1185">Reference proteome</keyword>
<organism evidence="2 3">
    <name type="scientific">Pyrrhoderma noxium</name>
    <dbReference type="NCBI Taxonomy" id="2282107"/>
    <lineage>
        <taxon>Eukaryota</taxon>
        <taxon>Fungi</taxon>
        <taxon>Dikarya</taxon>
        <taxon>Basidiomycota</taxon>
        <taxon>Agaricomycotina</taxon>
        <taxon>Agaricomycetes</taxon>
        <taxon>Hymenochaetales</taxon>
        <taxon>Hymenochaetaceae</taxon>
        <taxon>Pyrrhoderma</taxon>
    </lineage>
</organism>
<gene>
    <name evidence="2" type="ORF">PNOK_0126900</name>
</gene>
<protein>
    <submittedName>
        <fullName evidence="2">Uncharacterized protein</fullName>
    </submittedName>
</protein>
<name>A0A286UXB3_9AGAM</name>
<keyword evidence="1" id="KW-0812">Transmembrane</keyword>
<feature type="transmembrane region" description="Helical" evidence="1">
    <location>
        <begin position="83"/>
        <end position="102"/>
    </location>
</feature>
<keyword evidence="1" id="KW-0472">Membrane</keyword>
<proteinExistence type="predicted"/>
<comment type="caution">
    <text evidence="2">The sequence shown here is derived from an EMBL/GenBank/DDBJ whole genome shotgun (WGS) entry which is preliminary data.</text>
</comment>
<accession>A0A286UXB3</accession>
<reference evidence="2 3" key="1">
    <citation type="journal article" date="2017" name="Mol. Ecol.">
        <title>Comparative and population genomic landscape of Phellinus noxius: A hypervariable fungus causing root rot in trees.</title>
        <authorList>
            <person name="Chung C.L."/>
            <person name="Lee T.J."/>
            <person name="Akiba M."/>
            <person name="Lee H.H."/>
            <person name="Kuo T.H."/>
            <person name="Liu D."/>
            <person name="Ke H.M."/>
            <person name="Yokoi T."/>
            <person name="Roa M.B."/>
            <person name="Lu M.J."/>
            <person name="Chang Y.Y."/>
            <person name="Ann P.J."/>
            <person name="Tsai J.N."/>
            <person name="Chen C.Y."/>
            <person name="Tzean S.S."/>
            <person name="Ota Y."/>
            <person name="Hattori T."/>
            <person name="Sahashi N."/>
            <person name="Liou R.F."/>
            <person name="Kikuchi T."/>
            <person name="Tsai I.J."/>
        </authorList>
    </citation>
    <scope>NUCLEOTIDE SEQUENCE [LARGE SCALE GENOMIC DNA]</scope>
    <source>
        <strain evidence="2 3">FFPRI411160</strain>
    </source>
</reference>
<dbReference type="Proteomes" id="UP000217199">
    <property type="component" value="Unassembled WGS sequence"/>
</dbReference>
<dbReference type="AlphaFoldDB" id="A0A286UXB3"/>
<dbReference type="InParanoid" id="A0A286UXB3"/>
<dbReference type="EMBL" id="NBII01000001">
    <property type="protein sequence ID" value="PAV24201.1"/>
    <property type="molecule type" value="Genomic_DNA"/>
</dbReference>
<sequence length="133" mass="14951">MAFIYLRKPLILTALLLFCITFKLSNNRFMALPAVSEKYQETKSQSSSLIKTLGCFRGAFCSTKTVILSDPGSIIADDSQESFPWGLLLAIIWIGVIVYRIVMGKGPIIQIINPHRARAARTTDNRRANLRFE</sequence>
<evidence type="ECO:0000256" key="1">
    <source>
        <dbReference type="SAM" id="Phobius"/>
    </source>
</evidence>
<evidence type="ECO:0000313" key="3">
    <source>
        <dbReference type="Proteomes" id="UP000217199"/>
    </source>
</evidence>